<accession>A0ABR2XNB0</accession>
<gene>
    <name evidence="2" type="ORF">SCAR479_08121</name>
</gene>
<dbReference type="Proteomes" id="UP001465668">
    <property type="component" value="Unassembled WGS sequence"/>
</dbReference>
<sequence>MVGHRKAKTVSTNIRTSPDVEIAIYTDGPAHIMKATKPHLNAYIGFDPKNEKVDTRSSCRPTMYGDDEQMFTWNPFTGYEHQVDEGNNQLRDIFLCFTIDPLLRIMVDERRSASSYHEVSLFFQITQSGIPDRTSSRIMGPQFGKRKPKAPASKRQEDHSPLTQSEARKKQQPMTKVTWQISLTYHDV</sequence>
<reference evidence="2 3" key="1">
    <citation type="submission" date="2024-02" db="EMBL/GenBank/DDBJ databases">
        <title>First draft genome assembly of two strains of Seiridium cardinale.</title>
        <authorList>
            <person name="Emiliani G."/>
            <person name="Scali E."/>
        </authorList>
    </citation>
    <scope>NUCLEOTIDE SEQUENCE [LARGE SCALE GENOMIC DNA]</scope>
    <source>
        <strain evidence="2 3">BM-138-000479</strain>
    </source>
</reference>
<name>A0ABR2XNB0_9PEZI</name>
<proteinExistence type="predicted"/>
<evidence type="ECO:0000313" key="3">
    <source>
        <dbReference type="Proteomes" id="UP001465668"/>
    </source>
</evidence>
<comment type="caution">
    <text evidence="2">The sequence shown here is derived from an EMBL/GenBank/DDBJ whole genome shotgun (WGS) entry which is preliminary data.</text>
</comment>
<feature type="region of interest" description="Disordered" evidence="1">
    <location>
        <begin position="132"/>
        <end position="175"/>
    </location>
</feature>
<protein>
    <submittedName>
        <fullName evidence="2">Uncharacterized protein</fullName>
    </submittedName>
</protein>
<organism evidence="2 3">
    <name type="scientific">Seiridium cardinale</name>
    <dbReference type="NCBI Taxonomy" id="138064"/>
    <lineage>
        <taxon>Eukaryota</taxon>
        <taxon>Fungi</taxon>
        <taxon>Dikarya</taxon>
        <taxon>Ascomycota</taxon>
        <taxon>Pezizomycotina</taxon>
        <taxon>Sordariomycetes</taxon>
        <taxon>Xylariomycetidae</taxon>
        <taxon>Amphisphaeriales</taxon>
        <taxon>Sporocadaceae</taxon>
        <taxon>Seiridium</taxon>
    </lineage>
</organism>
<keyword evidence="3" id="KW-1185">Reference proteome</keyword>
<dbReference type="EMBL" id="JARVKM010000036">
    <property type="protein sequence ID" value="KAK9775145.1"/>
    <property type="molecule type" value="Genomic_DNA"/>
</dbReference>
<evidence type="ECO:0000256" key="1">
    <source>
        <dbReference type="SAM" id="MobiDB-lite"/>
    </source>
</evidence>
<evidence type="ECO:0000313" key="2">
    <source>
        <dbReference type="EMBL" id="KAK9775145.1"/>
    </source>
</evidence>